<dbReference type="EMBL" id="FXYH01000006">
    <property type="protein sequence ID" value="SMX40549.1"/>
    <property type="molecule type" value="Genomic_DNA"/>
</dbReference>
<gene>
    <name evidence="1" type="ORF">PEV8663_02037</name>
</gene>
<name>A0A238KCL9_9RHOB</name>
<evidence type="ECO:0000313" key="2">
    <source>
        <dbReference type="Proteomes" id="UP000220836"/>
    </source>
</evidence>
<accession>A0A238KCL9</accession>
<protein>
    <submittedName>
        <fullName evidence="1">Uncharacterized protein</fullName>
    </submittedName>
</protein>
<evidence type="ECO:0000313" key="1">
    <source>
        <dbReference type="EMBL" id="SMX40549.1"/>
    </source>
</evidence>
<dbReference type="AlphaFoldDB" id="A0A238KCL9"/>
<keyword evidence="2" id="KW-1185">Reference proteome</keyword>
<sequence length="374" mass="41518">MAISDEDSARAWLKTQSHPASVAFSARAALRALPRLGDESVNEISKLLWRVFRSLIISTVAAAEVLDGEEDFLNSAFYSTAADTWSAFADAVFSAHYSALGENNPEIAAGVLSSSVLLRAAGYDDDDEADKEMVDWSELAYRQAESDARFLENGPPAQLFQQPLWLSASMPVTLATSYDKLTAYRSSQNEQWGDFLNFFLEWYSGMLDGQPMSWDLQRRVALIDDAIWEIGPEAVAEEIAKIRAKFDLEKRVEELEAELRRATVNRHGIGGNMPPERLHDGPIAQELGIVRQPLEDLKDEIAKDDPDPIRLQKIIEALVMAFKKGFAWCLKKGDMIVDTAIKWAVPTVGTGYLALNPEKLEAVIEAVKRLLGAL</sequence>
<proteinExistence type="predicted"/>
<reference evidence="1 2" key="1">
    <citation type="submission" date="2017-05" db="EMBL/GenBank/DDBJ databases">
        <authorList>
            <person name="Song R."/>
            <person name="Chenine A.L."/>
            <person name="Ruprecht R.M."/>
        </authorList>
    </citation>
    <scope>NUCLEOTIDE SEQUENCE [LARGE SCALE GENOMIC DNA]</scope>
    <source>
        <strain evidence="1 2">CECT 8663</strain>
    </source>
</reference>
<organism evidence="1 2">
    <name type="scientific">Pelagimonas varians</name>
    <dbReference type="NCBI Taxonomy" id="696760"/>
    <lineage>
        <taxon>Bacteria</taxon>
        <taxon>Pseudomonadati</taxon>
        <taxon>Pseudomonadota</taxon>
        <taxon>Alphaproteobacteria</taxon>
        <taxon>Rhodobacterales</taxon>
        <taxon>Roseobacteraceae</taxon>
        <taxon>Pelagimonas</taxon>
    </lineage>
</organism>
<dbReference type="Proteomes" id="UP000220836">
    <property type="component" value="Unassembled WGS sequence"/>
</dbReference>